<comment type="caution">
    <text evidence="7">The sequence shown here is derived from an EMBL/GenBank/DDBJ whole genome shotgun (WGS) entry which is preliminary data.</text>
</comment>
<feature type="domain" description="J" evidence="6">
    <location>
        <begin position="18"/>
        <end position="84"/>
    </location>
</feature>
<dbReference type="SUPFAM" id="SSF46565">
    <property type="entry name" value="Chaperone J-domain"/>
    <property type="match status" value="1"/>
</dbReference>
<keyword evidence="4" id="KW-0175">Coiled coil</keyword>
<evidence type="ECO:0000259" key="6">
    <source>
        <dbReference type="PROSITE" id="PS50076"/>
    </source>
</evidence>
<dbReference type="PANTHER" id="PTHR44029:SF1">
    <property type="entry name" value="DNAJ HOMOLOG SUBFAMILY C MEMBER 21"/>
    <property type="match status" value="1"/>
</dbReference>
<feature type="coiled-coil region" evidence="4">
    <location>
        <begin position="181"/>
        <end position="241"/>
    </location>
</feature>
<dbReference type="PANTHER" id="PTHR44029">
    <property type="entry name" value="DNAJ HOMOLOG SUBFAMILY C MEMBER 21"/>
    <property type="match status" value="1"/>
</dbReference>
<dbReference type="Gene3D" id="3.30.160.60">
    <property type="entry name" value="Classic Zinc Finger"/>
    <property type="match status" value="1"/>
</dbReference>
<feature type="compositionally biased region" description="Polar residues" evidence="5">
    <location>
        <begin position="366"/>
        <end position="379"/>
    </location>
</feature>
<proteinExistence type="predicted"/>
<feature type="region of interest" description="Disordered" evidence="5">
    <location>
        <begin position="494"/>
        <end position="524"/>
    </location>
</feature>
<feature type="compositionally biased region" description="Basic residues" evidence="5">
    <location>
        <begin position="514"/>
        <end position="524"/>
    </location>
</feature>
<dbReference type="Gene3D" id="1.10.287.110">
    <property type="entry name" value="DnaJ domain"/>
    <property type="match status" value="1"/>
</dbReference>
<dbReference type="SMART" id="SM00271">
    <property type="entry name" value="DnaJ"/>
    <property type="match status" value="1"/>
</dbReference>
<dbReference type="PRINTS" id="PR00625">
    <property type="entry name" value="JDOMAIN"/>
</dbReference>
<dbReference type="InterPro" id="IPR022755">
    <property type="entry name" value="Znf_C2H2_jaz"/>
</dbReference>
<feature type="compositionally biased region" description="Basic residues" evidence="5">
    <location>
        <begin position="338"/>
        <end position="350"/>
    </location>
</feature>
<evidence type="ECO:0000256" key="1">
    <source>
        <dbReference type="ARBA" id="ARBA00022723"/>
    </source>
</evidence>
<dbReference type="InterPro" id="IPR001623">
    <property type="entry name" value="DnaJ_domain"/>
</dbReference>
<dbReference type="CDD" id="cd06257">
    <property type="entry name" value="DnaJ"/>
    <property type="match status" value="1"/>
</dbReference>
<dbReference type="InterPro" id="IPR051964">
    <property type="entry name" value="Chaperone_stress_response"/>
</dbReference>
<dbReference type="InterPro" id="IPR036236">
    <property type="entry name" value="Znf_C2H2_sf"/>
</dbReference>
<keyword evidence="3" id="KW-0862">Zinc</keyword>
<keyword evidence="2" id="KW-0863">Zinc-finger</keyword>
<evidence type="ECO:0000256" key="2">
    <source>
        <dbReference type="ARBA" id="ARBA00022771"/>
    </source>
</evidence>
<evidence type="ECO:0000313" key="7">
    <source>
        <dbReference type="EMBL" id="KAJ8306389.1"/>
    </source>
</evidence>
<keyword evidence="1" id="KW-0479">Metal-binding</keyword>
<dbReference type="PROSITE" id="PS00028">
    <property type="entry name" value="ZINC_FINGER_C2H2_1"/>
    <property type="match status" value="2"/>
</dbReference>
<dbReference type="SMART" id="SM00451">
    <property type="entry name" value="ZnF_U1"/>
    <property type="match status" value="1"/>
</dbReference>
<evidence type="ECO:0000256" key="3">
    <source>
        <dbReference type="ARBA" id="ARBA00022833"/>
    </source>
</evidence>
<feature type="compositionally biased region" description="Basic and acidic residues" evidence="5">
    <location>
        <begin position="494"/>
        <end position="505"/>
    </location>
</feature>
<dbReference type="InterPro" id="IPR003604">
    <property type="entry name" value="Matrin/U1-like-C_Znf_C2H2"/>
</dbReference>
<sequence length="524" mass="60219">MSVVVELKTVKMTSVMKCHYEVLGVERDADADELKKVYRKLALKWHPDKNPDNLEECTAQFRLIQQAYEVLSDPQERAWYDKHREAILRGGMGRGGDYQDDSIDVFQYFNSSCYTGYGDDENGFYAVYEKVFKTIAEQDYVFLDDKESDHEFPVFGNSTSDYEEALVKFVRKRDRRVQAYKKKLEERAEEVARKAVENKERQRQERLKMVENYKEVEWSAMSELESDLKQLEANYAQQFGDHVSDGEVGSNDDEEVEEEEELYFDDLFCVACNRAFKSDKSFANHEKSKKHKENVALLKLHMEEEEDQLGLDDEDLVQSSGIAPDGIGVEDNTSSKQKLSKKQKKKRKQQKATNNDDEDEGDDTLSEINNTLSSVSINEDVTDKSQSKKKKDRKKTSSEDVRDSIQCAGDCPENVEDEATPQEINSPCNDQAICDDKEEDKSNEGNKETQSAVADTQKKQQNVSKEPKKIWKCNVCTEEFQSRNKMFDHIKKEGHALRVENKTENIDVGGSGKGGKKNKKKSKR</sequence>
<evidence type="ECO:0000256" key="4">
    <source>
        <dbReference type="SAM" id="Coils"/>
    </source>
</evidence>
<keyword evidence="8" id="KW-1185">Reference proteome</keyword>
<dbReference type="Pfam" id="PF12171">
    <property type="entry name" value="zf-C2H2_jaz"/>
    <property type="match status" value="1"/>
</dbReference>
<dbReference type="SUPFAM" id="SSF57667">
    <property type="entry name" value="beta-beta-alpha zinc fingers"/>
    <property type="match status" value="1"/>
</dbReference>
<dbReference type="SMART" id="SM00355">
    <property type="entry name" value="ZnF_C2H2"/>
    <property type="match status" value="2"/>
</dbReference>
<evidence type="ECO:0000256" key="5">
    <source>
        <dbReference type="SAM" id="MobiDB-lite"/>
    </source>
</evidence>
<dbReference type="PROSITE" id="PS50076">
    <property type="entry name" value="DNAJ_2"/>
    <property type="match status" value="1"/>
</dbReference>
<dbReference type="PROSITE" id="PS00636">
    <property type="entry name" value="DNAJ_1"/>
    <property type="match status" value="1"/>
</dbReference>
<evidence type="ECO:0000313" key="8">
    <source>
        <dbReference type="Proteomes" id="UP001217089"/>
    </source>
</evidence>
<dbReference type="InterPro" id="IPR036869">
    <property type="entry name" value="J_dom_sf"/>
</dbReference>
<dbReference type="InterPro" id="IPR018253">
    <property type="entry name" value="DnaJ_domain_CS"/>
</dbReference>
<dbReference type="EMBL" id="JARBDR010000813">
    <property type="protein sequence ID" value="KAJ8306389.1"/>
    <property type="molecule type" value="Genomic_DNA"/>
</dbReference>
<protein>
    <recommendedName>
        <fullName evidence="6">J domain-containing protein</fullName>
    </recommendedName>
</protein>
<name>A0ABQ9EN83_TEGGR</name>
<feature type="compositionally biased region" description="Polar residues" evidence="5">
    <location>
        <begin position="448"/>
        <end position="464"/>
    </location>
</feature>
<organism evidence="7 8">
    <name type="scientific">Tegillarca granosa</name>
    <name type="common">Malaysian cockle</name>
    <name type="synonym">Anadara granosa</name>
    <dbReference type="NCBI Taxonomy" id="220873"/>
    <lineage>
        <taxon>Eukaryota</taxon>
        <taxon>Metazoa</taxon>
        <taxon>Spiralia</taxon>
        <taxon>Lophotrochozoa</taxon>
        <taxon>Mollusca</taxon>
        <taxon>Bivalvia</taxon>
        <taxon>Autobranchia</taxon>
        <taxon>Pteriomorphia</taxon>
        <taxon>Arcoida</taxon>
        <taxon>Arcoidea</taxon>
        <taxon>Arcidae</taxon>
        <taxon>Tegillarca</taxon>
    </lineage>
</organism>
<accession>A0ABQ9EN83</accession>
<dbReference type="Proteomes" id="UP001217089">
    <property type="component" value="Unassembled WGS sequence"/>
</dbReference>
<dbReference type="InterPro" id="IPR013087">
    <property type="entry name" value="Znf_C2H2_type"/>
</dbReference>
<feature type="region of interest" description="Disordered" evidence="5">
    <location>
        <begin position="318"/>
        <end position="464"/>
    </location>
</feature>
<gene>
    <name evidence="7" type="ORF">KUTeg_016934</name>
</gene>
<dbReference type="Pfam" id="PF00226">
    <property type="entry name" value="DnaJ"/>
    <property type="match status" value="1"/>
</dbReference>
<reference evidence="7 8" key="1">
    <citation type="submission" date="2022-12" db="EMBL/GenBank/DDBJ databases">
        <title>Chromosome-level genome of Tegillarca granosa.</title>
        <authorList>
            <person name="Kim J."/>
        </authorList>
    </citation>
    <scope>NUCLEOTIDE SEQUENCE [LARGE SCALE GENOMIC DNA]</scope>
    <source>
        <strain evidence="7">Teg-2019</strain>
        <tissue evidence="7">Adductor muscle</tissue>
    </source>
</reference>
<feature type="compositionally biased region" description="Acidic residues" evidence="5">
    <location>
        <begin position="355"/>
        <end position="365"/>
    </location>
</feature>